<dbReference type="AlphaFoldDB" id="A0A9N7D0H9"/>
<organism evidence="2 4">
    <name type="scientific">Komagataeibacter nataicola</name>
    <dbReference type="NCBI Taxonomy" id="265960"/>
    <lineage>
        <taxon>Bacteria</taxon>
        <taxon>Pseudomonadati</taxon>
        <taxon>Pseudomonadota</taxon>
        <taxon>Alphaproteobacteria</taxon>
        <taxon>Acetobacterales</taxon>
        <taxon>Acetobacteraceae</taxon>
        <taxon>Komagataeibacter</taxon>
    </lineage>
</organism>
<keyword evidence="5" id="KW-1185">Reference proteome</keyword>
<accession>A0A9N7D0H9</accession>
<dbReference type="EMBL" id="CP019881">
    <property type="protein sequence ID" value="AQU89401.1"/>
    <property type="molecule type" value="Genomic_DNA"/>
</dbReference>
<dbReference type="EMBL" id="NIRT01000053">
    <property type="protein sequence ID" value="PYD64951.1"/>
    <property type="molecule type" value="Genomic_DNA"/>
</dbReference>
<protein>
    <submittedName>
        <fullName evidence="2">Uncharacterized protein</fullName>
    </submittedName>
</protein>
<reference evidence="3 5" key="2">
    <citation type="submission" date="2017-06" db="EMBL/GenBank/DDBJ databases">
        <title>A draft genome sequence of Komagataeibacter nataicola LMG 1536.</title>
        <authorList>
            <person name="Skraban J."/>
            <person name="Cleenwerck I."/>
            <person name="Vandamme P."/>
            <person name="Trcek J."/>
        </authorList>
    </citation>
    <scope>NUCLEOTIDE SEQUENCE [LARGE SCALE GENOMIC DNA]</scope>
    <source>
        <strain evidence="3 5">LMG 1536</strain>
    </source>
</reference>
<feature type="region of interest" description="Disordered" evidence="1">
    <location>
        <begin position="96"/>
        <end position="118"/>
    </location>
</feature>
<dbReference type="RefSeq" id="WP_014105532.1">
    <property type="nucleotide sequence ID" value="NZ_CP019881.1"/>
</dbReference>
<evidence type="ECO:0000313" key="4">
    <source>
        <dbReference type="Proteomes" id="UP000189683"/>
    </source>
</evidence>
<reference evidence="2 4" key="1">
    <citation type="submission" date="2017-02" db="EMBL/GenBank/DDBJ databases">
        <title>zhang.</title>
        <authorList>
            <person name="Zhang H."/>
        </authorList>
    </citation>
    <scope>NUCLEOTIDE SEQUENCE [LARGE SCALE GENOMIC DNA]</scope>
    <source>
        <strain evidence="2 4">RZS01</strain>
        <plasmid evidence="2">pKNA06</plasmid>
        <plasmid evidence="4">pkna06</plasmid>
    </source>
</reference>
<dbReference type="KEGG" id="kna:B0W47_17795"/>
<evidence type="ECO:0000313" key="3">
    <source>
        <dbReference type="EMBL" id="PYD64951.1"/>
    </source>
</evidence>
<proteinExistence type="predicted"/>
<dbReference type="OrthoDB" id="7219395at2"/>
<sequence length="118" mass="13370">MRKIKPYSSSDSLRKLDGRSKEARLLRKVRAELTAHIGGRPTITQKALIERAAWMTLHLGMMDRKMLGDVPSERDARQYLAWSNTLTRAIAQLGVRDTSERNRPPSLDELLASRRAAS</sequence>
<evidence type="ECO:0000313" key="5">
    <source>
        <dbReference type="Proteomes" id="UP000247512"/>
    </source>
</evidence>
<evidence type="ECO:0000256" key="1">
    <source>
        <dbReference type="SAM" id="MobiDB-lite"/>
    </source>
</evidence>
<gene>
    <name evidence="2" type="ORF">B0W47_17795</name>
    <name evidence="3" type="ORF">CDI09_16280</name>
</gene>
<geneLocation type="plasmid" evidence="4">
    <name>pkna06</name>
</geneLocation>
<geneLocation type="plasmid" evidence="2">
    <name>pKNA06</name>
</geneLocation>
<name>A0A9N7D0H9_9PROT</name>
<dbReference type="Proteomes" id="UP000189683">
    <property type="component" value="Plasmid pKNA06"/>
</dbReference>
<evidence type="ECO:0000313" key="2">
    <source>
        <dbReference type="EMBL" id="AQU89401.1"/>
    </source>
</evidence>
<dbReference type="Proteomes" id="UP000247512">
    <property type="component" value="Unassembled WGS sequence"/>
</dbReference>
<keyword evidence="2" id="KW-0614">Plasmid</keyword>